<comment type="caution">
    <text evidence="6">The sequence shown here is derived from an EMBL/GenBank/DDBJ whole genome shotgun (WGS) entry which is preliminary data.</text>
</comment>
<protein>
    <submittedName>
        <fullName evidence="6">Helix-turn-helix domain-containing protein</fullName>
    </submittedName>
</protein>
<evidence type="ECO:0000259" key="5">
    <source>
        <dbReference type="PROSITE" id="PS01124"/>
    </source>
</evidence>
<keyword evidence="7" id="KW-1185">Reference proteome</keyword>
<dbReference type="Pfam" id="PF12833">
    <property type="entry name" value="HTH_18"/>
    <property type="match status" value="1"/>
</dbReference>
<evidence type="ECO:0000256" key="4">
    <source>
        <dbReference type="SAM" id="MobiDB-lite"/>
    </source>
</evidence>
<evidence type="ECO:0000256" key="1">
    <source>
        <dbReference type="ARBA" id="ARBA00023015"/>
    </source>
</evidence>
<feature type="region of interest" description="Disordered" evidence="4">
    <location>
        <begin position="1"/>
        <end position="20"/>
    </location>
</feature>
<reference evidence="6 7" key="1">
    <citation type="submission" date="2024-10" db="EMBL/GenBank/DDBJ databases">
        <title>The Natural Products Discovery Center: Release of the First 8490 Sequenced Strains for Exploring Actinobacteria Biosynthetic Diversity.</title>
        <authorList>
            <person name="Kalkreuter E."/>
            <person name="Kautsar S.A."/>
            <person name="Yang D."/>
            <person name="Bader C.D."/>
            <person name="Teijaro C.N."/>
            <person name="Fluegel L."/>
            <person name="Davis C.M."/>
            <person name="Simpson J.R."/>
            <person name="Lauterbach L."/>
            <person name="Steele A.D."/>
            <person name="Gui C."/>
            <person name="Meng S."/>
            <person name="Li G."/>
            <person name="Viehrig K."/>
            <person name="Ye F."/>
            <person name="Su P."/>
            <person name="Kiefer A.F."/>
            <person name="Nichols A."/>
            <person name="Cepeda A.J."/>
            <person name="Yan W."/>
            <person name="Fan B."/>
            <person name="Jiang Y."/>
            <person name="Adhikari A."/>
            <person name="Zheng C.-J."/>
            <person name="Schuster L."/>
            <person name="Cowan T.M."/>
            <person name="Smanski M.J."/>
            <person name="Chevrette M.G."/>
            <person name="De Carvalho L.P.S."/>
            <person name="Shen B."/>
        </authorList>
    </citation>
    <scope>NUCLEOTIDE SEQUENCE [LARGE SCALE GENOMIC DNA]</scope>
    <source>
        <strain evidence="6 7">NPDC048320</strain>
    </source>
</reference>
<proteinExistence type="predicted"/>
<accession>A0ABW7BCX7</accession>
<keyword evidence="2" id="KW-0238">DNA-binding</keyword>
<feature type="region of interest" description="Disordered" evidence="4">
    <location>
        <begin position="93"/>
        <end position="144"/>
    </location>
</feature>
<dbReference type="InterPro" id="IPR050204">
    <property type="entry name" value="AraC_XylS_family_regulators"/>
</dbReference>
<evidence type="ECO:0000256" key="2">
    <source>
        <dbReference type="ARBA" id="ARBA00023125"/>
    </source>
</evidence>
<dbReference type="PANTHER" id="PTHR46796">
    <property type="entry name" value="HTH-TYPE TRANSCRIPTIONAL ACTIVATOR RHAS-RELATED"/>
    <property type="match status" value="1"/>
</dbReference>
<dbReference type="InterPro" id="IPR020449">
    <property type="entry name" value="Tscrpt_reg_AraC-type_HTH"/>
</dbReference>
<dbReference type="PROSITE" id="PS00041">
    <property type="entry name" value="HTH_ARAC_FAMILY_1"/>
    <property type="match status" value="1"/>
</dbReference>
<dbReference type="InterPro" id="IPR018060">
    <property type="entry name" value="HTH_AraC"/>
</dbReference>
<dbReference type="SUPFAM" id="SSF46689">
    <property type="entry name" value="Homeodomain-like"/>
    <property type="match status" value="1"/>
</dbReference>
<dbReference type="InterPro" id="IPR018062">
    <property type="entry name" value="HTH_AraC-typ_CS"/>
</dbReference>
<evidence type="ECO:0000256" key="3">
    <source>
        <dbReference type="ARBA" id="ARBA00023163"/>
    </source>
</evidence>
<evidence type="ECO:0000313" key="7">
    <source>
        <dbReference type="Proteomes" id="UP001604267"/>
    </source>
</evidence>
<dbReference type="PROSITE" id="PS01124">
    <property type="entry name" value="HTH_ARAC_FAMILY_2"/>
    <property type="match status" value="1"/>
</dbReference>
<dbReference type="EMBL" id="JBICYV010000012">
    <property type="protein sequence ID" value="MFG3013609.1"/>
    <property type="molecule type" value="Genomic_DNA"/>
</dbReference>
<dbReference type="RefSeq" id="WP_392819568.1">
    <property type="nucleotide sequence ID" value="NZ_JBICYV010000012.1"/>
</dbReference>
<dbReference type="SMART" id="SM00342">
    <property type="entry name" value="HTH_ARAC"/>
    <property type="match status" value="1"/>
</dbReference>
<dbReference type="InterPro" id="IPR009057">
    <property type="entry name" value="Homeodomain-like_sf"/>
</dbReference>
<evidence type="ECO:0000313" key="6">
    <source>
        <dbReference type="EMBL" id="MFG3013609.1"/>
    </source>
</evidence>
<feature type="domain" description="HTH araC/xylS-type" evidence="5">
    <location>
        <begin position="44"/>
        <end position="100"/>
    </location>
</feature>
<name>A0ABW7BCX7_9ACTN</name>
<organism evidence="6 7">
    <name type="scientific">Streptomyces cinerochromogenes</name>
    <dbReference type="NCBI Taxonomy" id="66422"/>
    <lineage>
        <taxon>Bacteria</taxon>
        <taxon>Bacillati</taxon>
        <taxon>Actinomycetota</taxon>
        <taxon>Actinomycetes</taxon>
        <taxon>Kitasatosporales</taxon>
        <taxon>Streptomycetaceae</taxon>
        <taxon>Streptomyces</taxon>
    </lineage>
</organism>
<gene>
    <name evidence="6" type="ORF">ACGFZB_24760</name>
</gene>
<dbReference type="PRINTS" id="PR00032">
    <property type="entry name" value="HTHARAC"/>
</dbReference>
<dbReference type="Gene3D" id="1.10.10.60">
    <property type="entry name" value="Homeodomain-like"/>
    <property type="match status" value="1"/>
</dbReference>
<dbReference type="Proteomes" id="UP001604267">
    <property type="component" value="Unassembled WGS sequence"/>
</dbReference>
<keyword evidence="3" id="KW-0804">Transcription</keyword>
<sequence>MHADPDAGQHGGSDIGAPRRAFQGRPRLVVRHLARLRRHSLPIWIRRQRLERARRALADPAMRTTPINAIAARSGFSRAADFTRAFRRAYGVSPRGYRNHASTQLPPFPARDQLPVPSPPASRPFRTAEASRPGTIAPSSVRHG</sequence>
<keyword evidence="1" id="KW-0805">Transcription regulation</keyword>